<feature type="transmembrane region" description="Helical" evidence="1">
    <location>
        <begin position="12"/>
        <end position="35"/>
    </location>
</feature>
<dbReference type="RefSeq" id="WP_318046814.1">
    <property type="nucleotide sequence ID" value="NZ_JAWPFM010000010.1"/>
</dbReference>
<proteinExistence type="predicted"/>
<gene>
    <name evidence="2" type="ORF">R7W55_00195</name>
</gene>
<comment type="caution">
    <text evidence="2">The sequence shown here is derived from an EMBL/GenBank/DDBJ whole genome shotgun (WGS) entry which is preliminary data.</text>
</comment>
<evidence type="ECO:0000313" key="2">
    <source>
        <dbReference type="EMBL" id="MDW2916052.1"/>
    </source>
</evidence>
<keyword evidence="1" id="KW-1133">Transmembrane helix</keyword>
<sequence length="51" mass="6300">MKQYKFTIEDKFKYIKISIFAQFLYIYATIIYNYLDFLGENYEAIYFTKEG</sequence>
<protein>
    <submittedName>
        <fullName evidence="2">Uncharacterized protein</fullName>
    </submittedName>
</protein>
<dbReference type="AlphaFoldDB" id="A0AAP5Y1R6"/>
<organism evidence="2 3">
    <name type="scientific">Mesomycoplasma ovipneumoniae</name>
    <dbReference type="NCBI Taxonomy" id="29562"/>
    <lineage>
        <taxon>Bacteria</taxon>
        <taxon>Bacillati</taxon>
        <taxon>Mycoplasmatota</taxon>
        <taxon>Mycoplasmoidales</taxon>
        <taxon>Metamycoplasmataceae</taxon>
        <taxon>Mesomycoplasma</taxon>
    </lineage>
</organism>
<dbReference type="EMBL" id="JAWPFQ010000001">
    <property type="protein sequence ID" value="MDW2916052.1"/>
    <property type="molecule type" value="Genomic_DNA"/>
</dbReference>
<keyword evidence="1" id="KW-0472">Membrane</keyword>
<evidence type="ECO:0000256" key="1">
    <source>
        <dbReference type="SAM" id="Phobius"/>
    </source>
</evidence>
<dbReference type="Proteomes" id="UP001287983">
    <property type="component" value="Unassembled WGS sequence"/>
</dbReference>
<name>A0AAP5Y1R6_9BACT</name>
<keyword evidence="1" id="KW-0812">Transmembrane</keyword>
<accession>A0AAP5Y1R6</accession>
<evidence type="ECO:0000313" key="3">
    <source>
        <dbReference type="Proteomes" id="UP001287983"/>
    </source>
</evidence>
<reference evidence="2" key="1">
    <citation type="submission" date="2023-10" db="EMBL/GenBank/DDBJ databases">
        <title>Genome sequences of Myoplasma ovipneumoniae isolated from sheep.</title>
        <authorList>
            <person name="Spergser J."/>
        </authorList>
    </citation>
    <scope>NUCLEOTIDE SEQUENCE</scope>
    <source>
        <strain evidence="2">5474_3</strain>
    </source>
</reference>